<gene>
    <name evidence="1" type="ORF">LACBIDRAFT_332139</name>
</gene>
<proteinExistence type="predicted"/>
<organism evidence="2">
    <name type="scientific">Laccaria bicolor (strain S238N-H82 / ATCC MYA-4686)</name>
    <name type="common">Bicoloured deceiver</name>
    <name type="synonym">Laccaria laccata var. bicolor</name>
    <dbReference type="NCBI Taxonomy" id="486041"/>
    <lineage>
        <taxon>Eukaryota</taxon>
        <taxon>Fungi</taxon>
        <taxon>Dikarya</taxon>
        <taxon>Basidiomycota</taxon>
        <taxon>Agaricomycotina</taxon>
        <taxon>Agaricomycetes</taxon>
        <taxon>Agaricomycetidae</taxon>
        <taxon>Agaricales</taxon>
        <taxon>Agaricineae</taxon>
        <taxon>Hydnangiaceae</taxon>
        <taxon>Laccaria</taxon>
    </lineage>
</organism>
<dbReference type="HOGENOM" id="CLU_1816139_0_0_1"/>
<protein>
    <submittedName>
        <fullName evidence="1">Predicted protein</fullName>
    </submittedName>
</protein>
<dbReference type="AlphaFoldDB" id="B0DRQ5"/>
<dbReference type="KEGG" id="lbc:LACBIDRAFT_332139"/>
<evidence type="ECO:0000313" key="2">
    <source>
        <dbReference type="Proteomes" id="UP000001194"/>
    </source>
</evidence>
<sequence length="142" mass="15842">MAALANNVAAERLATRYLPFCDSIFLCLTHQLAINIDPYGCHIIETIRGWLMVFGMTLSEVILSLRAWAVWKQGGSASGCLSDIPNYAHNRGGDICDENLPSRPAMLLSHQRKSHRVFGLCCIDDLRSRNTGLDDNSWNCFL</sequence>
<dbReference type="OrthoDB" id="3350812at2759"/>
<dbReference type="EMBL" id="DS547129">
    <property type="protein sequence ID" value="EDR02575.1"/>
    <property type="molecule type" value="Genomic_DNA"/>
</dbReference>
<evidence type="ECO:0000313" key="1">
    <source>
        <dbReference type="EMBL" id="EDR02575.1"/>
    </source>
</evidence>
<reference evidence="1 2" key="1">
    <citation type="journal article" date="2008" name="Nature">
        <title>The genome of Laccaria bicolor provides insights into mycorrhizal symbiosis.</title>
        <authorList>
            <person name="Martin F."/>
            <person name="Aerts A."/>
            <person name="Ahren D."/>
            <person name="Brun A."/>
            <person name="Danchin E.G.J."/>
            <person name="Duchaussoy F."/>
            <person name="Gibon J."/>
            <person name="Kohler A."/>
            <person name="Lindquist E."/>
            <person name="Pereda V."/>
            <person name="Salamov A."/>
            <person name="Shapiro H.J."/>
            <person name="Wuyts J."/>
            <person name="Blaudez D."/>
            <person name="Buee M."/>
            <person name="Brokstein P."/>
            <person name="Canbaeck B."/>
            <person name="Cohen D."/>
            <person name="Courty P.E."/>
            <person name="Coutinho P.M."/>
            <person name="Delaruelle C."/>
            <person name="Detter J.C."/>
            <person name="Deveau A."/>
            <person name="DiFazio S."/>
            <person name="Duplessis S."/>
            <person name="Fraissinet-Tachet L."/>
            <person name="Lucic E."/>
            <person name="Frey-Klett P."/>
            <person name="Fourrey C."/>
            <person name="Feussner I."/>
            <person name="Gay G."/>
            <person name="Grimwood J."/>
            <person name="Hoegger P.J."/>
            <person name="Jain P."/>
            <person name="Kilaru S."/>
            <person name="Labbe J."/>
            <person name="Lin Y.C."/>
            <person name="Legue V."/>
            <person name="Le Tacon F."/>
            <person name="Marmeisse R."/>
            <person name="Melayah D."/>
            <person name="Montanini B."/>
            <person name="Muratet M."/>
            <person name="Nehls U."/>
            <person name="Niculita-Hirzel H."/>
            <person name="Oudot-Le Secq M.P."/>
            <person name="Peter M."/>
            <person name="Quesneville H."/>
            <person name="Rajashekar B."/>
            <person name="Reich M."/>
            <person name="Rouhier N."/>
            <person name="Schmutz J."/>
            <person name="Yin T."/>
            <person name="Chalot M."/>
            <person name="Henrissat B."/>
            <person name="Kuees U."/>
            <person name="Lucas S."/>
            <person name="Van de Peer Y."/>
            <person name="Podila G.K."/>
            <person name="Polle A."/>
            <person name="Pukkila P.J."/>
            <person name="Richardson P.M."/>
            <person name="Rouze P."/>
            <person name="Sanders I.R."/>
            <person name="Stajich J.E."/>
            <person name="Tunlid A."/>
            <person name="Tuskan G."/>
            <person name="Grigoriev I.V."/>
        </authorList>
    </citation>
    <scope>NUCLEOTIDE SEQUENCE [LARGE SCALE GENOMIC DNA]</scope>
    <source>
        <strain evidence="2">S238N-H82 / ATCC MYA-4686</strain>
    </source>
</reference>
<dbReference type="GeneID" id="6082352"/>
<keyword evidence="2" id="KW-1185">Reference proteome</keyword>
<name>B0DRQ5_LACBS</name>
<accession>B0DRQ5</accession>
<dbReference type="RefSeq" id="XP_001886619.1">
    <property type="nucleotide sequence ID" value="XM_001886584.1"/>
</dbReference>
<dbReference type="InParanoid" id="B0DRQ5"/>
<dbReference type="Proteomes" id="UP000001194">
    <property type="component" value="Unassembled WGS sequence"/>
</dbReference>